<dbReference type="GO" id="GO:0005737">
    <property type="term" value="C:cytoplasm"/>
    <property type="evidence" value="ECO:0007669"/>
    <property type="project" value="TreeGrafter"/>
</dbReference>
<sequence>MVDTACRSTILIAIGYKWPSVPRDEHIPWSFYANVYLHNPIGRNLIQNPNGKEKSGDGFAFEQPPAGSDQVPVEAENDSKLVENACFSTSYHSCSKEQVIDLSALGINSEVIKQCKPKIHIIDWYAGRFDCGCVYEYEAKNLIADNVFEFRTNINQWEGREWHKVEHCFKEYPDNVRFVKFYHGGTDRQFWAGHIMEQK</sequence>
<dbReference type="AlphaFoldDB" id="A0A8J2RMD5"/>
<organism evidence="2 3">
    <name type="scientific">Daphnia galeata</name>
    <dbReference type="NCBI Taxonomy" id="27404"/>
    <lineage>
        <taxon>Eukaryota</taxon>
        <taxon>Metazoa</taxon>
        <taxon>Ecdysozoa</taxon>
        <taxon>Arthropoda</taxon>
        <taxon>Crustacea</taxon>
        <taxon>Branchiopoda</taxon>
        <taxon>Diplostraca</taxon>
        <taxon>Cladocera</taxon>
        <taxon>Anomopoda</taxon>
        <taxon>Daphniidae</taxon>
        <taxon>Daphnia</taxon>
    </lineage>
</organism>
<accession>A0A8J2RMD5</accession>
<dbReference type="GO" id="GO:0019005">
    <property type="term" value="C:SCF ubiquitin ligase complex"/>
    <property type="evidence" value="ECO:0007669"/>
    <property type="project" value="TreeGrafter"/>
</dbReference>
<dbReference type="Gene3D" id="2.60.120.260">
    <property type="entry name" value="Galactose-binding domain-like"/>
    <property type="match status" value="1"/>
</dbReference>
<dbReference type="PROSITE" id="PS51114">
    <property type="entry name" value="FBA"/>
    <property type="match status" value="1"/>
</dbReference>
<comment type="caution">
    <text evidence="2">The sequence shown here is derived from an EMBL/GenBank/DDBJ whole genome shotgun (WGS) entry which is preliminary data.</text>
</comment>
<dbReference type="Proteomes" id="UP000789390">
    <property type="component" value="Unassembled WGS sequence"/>
</dbReference>
<name>A0A8J2RMD5_9CRUS</name>
<evidence type="ECO:0000313" key="2">
    <source>
        <dbReference type="EMBL" id="CAH0104248.1"/>
    </source>
</evidence>
<dbReference type="PANTHER" id="PTHR12125">
    <property type="entry name" value="F-BOX ONLY PROTEIN 6-LIKE PROTEIN"/>
    <property type="match status" value="1"/>
</dbReference>
<dbReference type="PANTHER" id="PTHR12125:SF5">
    <property type="entry name" value="F-BOX DOMAIN-CONTAINING PROTEIN"/>
    <property type="match status" value="1"/>
</dbReference>
<dbReference type="InterPro" id="IPR039752">
    <property type="entry name" value="F-box_only"/>
</dbReference>
<dbReference type="GO" id="GO:0006516">
    <property type="term" value="P:glycoprotein catabolic process"/>
    <property type="evidence" value="ECO:0007669"/>
    <property type="project" value="TreeGrafter"/>
</dbReference>
<proteinExistence type="predicted"/>
<evidence type="ECO:0000313" key="3">
    <source>
        <dbReference type="Proteomes" id="UP000789390"/>
    </source>
</evidence>
<dbReference type="SMART" id="SM01198">
    <property type="entry name" value="FBA"/>
    <property type="match status" value="1"/>
</dbReference>
<keyword evidence="3" id="KW-1185">Reference proteome</keyword>
<gene>
    <name evidence="2" type="ORF">DGAL_LOCUS6968</name>
</gene>
<evidence type="ECO:0000259" key="1">
    <source>
        <dbReference type="PROSITE" id="PS51114"/>
    </source>
</evidence>
<dbReference type="EMBL" id="CAKKLH010000131">
    <property type="protein sequence ID" value="CAH0104248.1"/>
    <property type="molecule type" value="Genomic_DNA"/>
</dbReference>
<reference evidence="2" key="1">
    <citation type="submission" date="2021-11" db="EMBL/GenBank/DDBJ databases">
        <authorList>
            <person name="Schell T."/>
        </authorList>
    </citation>
    <scope>NUCLEOTIDE SEQUENCE</scope>
    <source>
        <strain evidence="2">M5</strain>
    </source>
</reference>
<protein>
    <recommendedName>
        <fullName evidence="1">FBA domain-containing protein</fullName>
    </recommendedName>
</protein>
<dbReference type="Pfam" id="PF04300">
    <property type="entry name" value="FBA"/>
    <property type="match status" value="1"/>
</dbReference>
<dbReference type="OrthoDB" id="1107553at2759"/>
<dbReference type="GO" id="GO:0031146">
    <property type="term" value="P:SCF-dependent proteasomal ubiquitin-dependent protein catabolic process"/>
    <property type="evidence" value="ECO:0007669"/>
    <property type="project" value="TreeGrafter"/>
</dbReference>
<feature type="domain" description="FBA" evidence="1">
    <location>
        <begin position="35"/>
        <end position="199"/>
    </location>
</feature>
<dbReference type="InterPro" id="IPR008979">
    <property type="entry name" value="Galactose-bd-like_sf"/>
</dbReference>
<dbReference type="GO" id="GO:0061630">
    <property type="term" value="F:ubiquitin protein ligase activity"/>
    <property type="evidence" value="ECO:0007669"/>
    <property type="project" value="TreeGrafter"/>
</dbReference>
<dbReference type="FunFam" id="2.60.120.260:FF:000012">
    <property type="entry name" value="F-box only protein 2"/>
    <property type="match status" value="1"/>
</dbReference>
<dbReference type="GO" id="GO:0036503">
    <property type="term" value="P:ERAD pathway"/>
    <property type="evidence" value="ECO:0007669"/>
    <property type="project" value="TreeGrafter"/>
</dbReference>
<dbReference type="InterPro" id="IPR007397">
    <property type="entry name" value="F-box-assoc_dom"/>
</dbReference>
<dbReference type="SUPFAM" id="SSF49785">
    <property type="entry name" value="Galactose-binding domain-like"/>
    <property type="match status" value="1"/>
</dbReference>